<keyword evidence="1" id="KW-0812">Transmembrane</keyword>
<keyword evidence="1" id="KW-0472">Membrane</keyword>
<feature type="transmembrane region" description="Helical" evidence="1">
    <location>
        <begin position="91"/>
        <end position="108"/>
    </location>
</feature>
<proteinExistence type="predicted"/>
<feature type="transmembrane region" description="Helical" evidence="1">
    <location>
        <begin position="58"/>
        <end position="79"/>
    </location>
</feature>
<feature type="transmembrane region" description="Helical" evidence="1">
    <location>
        <begin position="27"/>
        <end position="46"/>
    </location>
</feature>
<name>A0A0G1LME9_9BACT</name>
<sequence length="138" mass="16490">MDFTTILQPKYWLSLTPAPLSSLSEKLLLAFFTMVFVVGIVLRFVERRKNISRFKARAFYLASQLGLTMGAVGLLIFFFSFENVRLFGARFWYLFWVIGVVVWLVYILRDYYKVSPKKLQNEEKRRQREKYLPKKKKK</sequence>
<dbReference type="EMBL" id="LCJB01000041">
    <property type="protein sequence ID" value="KKT69937.1"/>
    <property type="molecule type" value="Genomic_DNA"/>
</dbReference>
<reference evidence="2 3" key="1">
    <citation type="journal article" date="2015" name="Nature">
        <title>rRNA introns, odd ribosomes, and small enigmatic genomes across a large radiation of phyla.</title>
        <authorList>
            <person name="Brown C.T."/>
            <person name="Hug L.A."/>
            <person name="Thomas B.C."/>
            <person name="Sharon I."/>
            <person name="Castelle C.J."/>
            <person name="Singh A."/>
            <person name="Wilkins M.J."/>
            <person name="Williams K.H."/>
            <person name="Banfield J.F."/>
        </authorList>
    </citation>
    <scope>NUCLEOTIDE SEQUENCE [LARGE SCALE GENOMIC DNA]</scope>
</reference>
<keyword evidence="1" id="KW-1133">Transmembrane helix</keyword>
<evidence type="ECO:0000313" key="3">
    <source>
        <dbReference type="Proteomes" id="UP000034154"/>
    </source>
</evidence>
<evidence type="ECO:0000256" key="1">
    <source>
        <dbReference type="SAM" id="Phobius"/>
    </source>
</evidence>
<dbReference type="AlphaFoldDB" id="A0A0G1LME9"/>
<evidence type="ECO:0000313" key="2">
    <source>
        <dbReference type="EMBL" id="KKT69937.1"/>
    </source>
</evidence>
<protein>
    <submittedName>
        <fullName evidence="2">Uncharacterized protein</fullName>
    </submittedName>
</protein>
<accession>A0A0G1LME9</accession>
<dbReference type="Proteomes" id="UP000034154">
    <property type="component" value="Unassembled WGS sequence"/>
</dbReference>
<gene>
    <name evidence="2" type="ORF">UW63_C0041G0005</name>
</gene>
<organism evidence="2 3">
    <name type="scientific">Candidatus Uhrbacteria bacterium GW2011_GWF2_44_350</name>
    <dbReference type="NCBI Taxonomy" id="1619000"/>
    <lineage>
        <taxon>Bacteria</taxon>
        <taxon>Candidatus Uhriibacteriota</taxon>
    </lineage>
</organism>
<comment type="caution">
    <text evidence="2">The sequence shown here is derived from an EMBL/GenBank/DDBJ whole genome shotgun (WGS) entry which is preliminary data.</text>
</comment>